<evidence type="ECO:0000256" key="11">
    <source>
        <dbReference type="SAM" id="Phobius"/>
    </source>
</evidence>
<evidence type="ECO:0000256" key="4">
    <source>
        <dbReference type="ARBA" id="ARBA00022496"/>
    </source>
</evidence>
<feature type="transmembrane region" description="Helical" evidence="11">
    <location>
        <begin position="203"/>
        <end position="224"/>
    </location>
</feature>
<evidence type="ECO:0000256" key="10">
    <source>
        <dbReference type="SAM" id="MobiDB-lite"/>
    </source>
</evidence>
<feature type="transmembrane region" description="Helical" evidence="11">
    <location>
        <begin position="452"/>
        <end position="473"/>
    </location>
</feature>
<evidence type="ECO:0000256" key="2">
    <source>
        <dbReference type="ARBA" id="ARBA00008335"/>
    </source>
</evidence>
<dbReference type="EMBL" id="WVTA01000005">
    <property type="protein sequence ID" value="KAK3209908.1"/>
    <property type="molecule type" value="Genomic_DNA"/>
</dbReference>
<comment type="caution">
    <text evidence="13">The sequence shown here is derived from an EMBL/GenBank/DDBJ whole genome shotgun (WGS) entry which is preliminary data.</text>
</comment>
<dbReference type="InterPro" id="IPR036259">
    <property type="entry name" value="MFS_trans_sf"/>
</dbReference>
<keyword evidence="6 11" id="KW-1133">Transmembrane helix</keyword>
<dbReference type="GO" id="GO:0006826">
    <property type="term" value="P:iron ion transport"/>
    <property type="evidence" value="ECO:0007669"/>
    <property type="project" value="UniProtKB-KW"/>
</dbReference>
<protein>
    <recommendedName>
        <fullName evidence="12">Major facilitator superfamily (MFS) profile domain-containing protein</fullName>
    </recommendedName>
</protein>
<feature type="compositionally biased region" description="Basic and acidic residues" evidence="10">
    <location>
        <begin position="41"/>
        <end position="50"/>
    </location>
</feature>
<keyword evidence="7" id="KW-0408">Iron</keyword>
<dbReference type="InterPro" id="IPR020846">
    <property type="entry name" value="MFS_dom"/>
</dbReference>
<comment type="similarity">
    <text evidence="2">Belongs to the major facilitator superfamily.</text>
</comment>
<feature type="transmembrane region" description="Helical" evidence="11">
    <location>
        <begin position="426"/>
        <end position="446"/>
    </location>
</feature>
<reference evidence="13 14" key="1">
    <citation type="submission" date="2021-02" db="EMBL/GenBank/DDBJ databases">
        <title>Genome assembly of Pseudopithomyces chartarum.</title>
        <authorList>
            <person name="Jauregui R."/>
            <person name="Singh J."/>
            <person name="Voisey C."/>
        </authorList>
    </citation>
    <scope>NUCLEOTIDE SEQUENCE [LARGE SCALE GENOMIC DNA]</scope>
    <source>
        <strain evidence="13 14">AGR01</strain>
    </source>
</reference>
<dbReference type="PANTHER" id="PTHR23501">
    <property type="entry name" value="MAJOR FACILITATOR SUPERFAMILY"/>
    <property type="match status" value="1"/>
</dbReference>
<keyword evidence="8" id="KW-0406">Ion transport</keyword>
<dbReference type="FunFam" id="1.20.1250.20:FF:000302">
    <property type="entry name" value="MFS siderochrome iron transporter MirB"/>
    <property type="match status" value="1"/>
</dbReference>
<feature type="region of interest" description="Disordered" evidence="10">
    <location>
        <begin position="27"/>
        <end position="52"/>
    </location>
</feature>
<dbReference type="AlphaFoldDB" id="A0AAN6M076"/>
<dbReference type="FunFam" id="1.20.1250.20:FF:000284">
    <property type="entry name" value="Siderophore iron transporter mirB"/>
    <property type="match status" value="1"/>
</dbReference>
<dbReference type="PROSITE" id="PS50850">
    <property type="entry name" value="MFS"/>
    <property type="match status" value="1"/>
</dbReference>
<organism evidence="13 14">
    <name type="scientific">Pseudopithomyces chartarum</name>
    <dbReference type="NCBI Taxonomy" id="1892770"/>
    <lineage>
        <taxon>Eukaryota</taxon>
        <taxon>Fungi</taxon>
        <taxon>Dikarya</taxon>
        <taxon>Ascomycota</taxon>
        <taxon>Pezizomycotina</taxon>
        <taxon>Dothideomycetes</taxon>
        <taxon>Pleosporomycetidae</taxon>
        <taxon>Pleosporales</taxon>
        <taxon>Massarineae</taxon>
        <taxon>Didymosphaeriaceae</taxon>
        <taxon>Pseudopithomyces</taxon>
    </lineage>
</organism>
<keyword evidence="14" id="KW-1185">Reference proteome</keyword>
<sequence length="600" mass="65194">MASLNTAQGPQASSATATVQGTNTAVSIANPCPEKGSATEAHVEPEDLKPFPDSVPDLDAQHGIQKIEAVTLSWSKASLAALLINIWLIFLTNGLRSSILYGLTPYVTSDFQSHSLLTVIGIVSDSMTAAVYIPMAKLLDVWGRAEGFLLMVGSATMGVILMATSHNLATFCAAQVFYSIGFSGIIYTVAVLAADVTSLRNRGIAFAFTSSPYMITAFAGSKAAEAFLMDVKNWRWGFGAFAIIVPCVTLPLFVLLKLQLRKAEKQGLIMEEARNKWTLNGIWKNIVAFDLPGVILFAGGLTVFLLPFTLATHASKGWKTDYIIAMIIVGVVVLVAFGLYETYVAKEPFLRNKFLLDRSVIGACLIDMTYQISYYCWNSYFSSFLQVVCNLSVAEAGYVNSTFQVVSGVLLFIVGYLIRRTGRFKWLFYVTVPIYTFGLGLMIYFRQPNVKVGYIVMCEIFISIGGSVFILLVQLACLAAVDHQFVAAVLALLYVSGTIGGAIGNAISGAIWTNTFLSALQSKLPESALPDVMKIYSSLPAQLSYPVGSLERIAIQEAYGYGQARMLAAGVGIFGLAFIWMFLIRNLDVSQKKQTKGVVF</sequence>
<evidence type="ECO:0000256" key="9">
    <source>
        <dbReference type="ARBA" id="ARBA00023136"/>
    </source>
</evidence>
<evidence type="ECO:0000313" key="14">
    <source>
        <dbReference type="Proteomes" id="UP001280581"/>
    </source>
</evidence>
<dbReference type="InterPro" id="IPR011701">
    <property type="entry name" value="MFS"/>
</dbReference>
<feature type="transmembrane region" description="Helical" evidence="11">
    <location>
        <begin position="566"/>
        <end position="584"/>
    </location>
</feature>
<feature type="transmembrane region" description="Helical" evidence="11">
    <location>
        <begin position="360"/>
        <end position="381"/>
    </location>
</feature>
<keyword evidence="9 11" id="KW-0472">Membrane</keyword>
<evidence type="ECO:0000259" key="12">
    <source>
        <dbReference type="PROSITE" id="PS50850"/>
    </source>
</evidence>
<feature type="transmembrane region" description="Helical" evidence="11">
    <location>
        <begin position="115"/>
        <end position="135"/>
    </location>
</feature>
<feature type="domain" description="Major facilitator superfamily (MFS) profile" evidence="12">
    <location>
        <begin position="82"/>
        <end position="587"/>
    </location>
</feature>
<dbReference type="GO" id="GO:0005886">
    <property type="term" value="C:plasma membrane"/>
    <property type="evidence" value="ECO:0007669"/>
    <property type="project" value="TreeGrafter"/>
</dbReference>
<proteinExistence type="inferred from homology"/>
<dbReference type="Gene3D" id="1.20.1250.20">
    <property type="entry name" value="MFS general substrate transporter like domains"/>
    <property type="match status" value="2"/>
</dbReference>
<feature type="transmembrane region" description="Helical" evidence="11">
    <location>
        <begin position="401"/>
        <end position="419"/>
    </location>
</feature>
<feature type="transmembrane region" description="Helical" evidence="11">
    <location>
        <begin position="176"/>
        <end position="196"/>
    </location>
</feature>
<evidence type="ECO:0000256" key="3">
    <source>
        <dbReference type="ARBA" id="ARBA00022448"/>
    </source>
</evidence>
<accession>A0AAN6M076</accession>
<evidence type="ECO:0000313" key="13">
    <source>
        <dbReference type="EMBL" id="KAK3209908.1"/>
    </source>
</evidence>
<evidence type="ECO:0000256" key="7">
    <source>
        <dbReference type="ARBA" id="ARBA00023004"/>
    </source>
</evidence>
<feature type="transmembrane region" description="Helical" evidence="11">
    <location>
        <begin position="322"/>
        <end position="340"/>
    </location>
</feature>
<comment type="subcellular location">
    <subcellularLocation>
        <location evidence="1">Membrane</location>
        <topology evidence="1">Multi-pass membrane protein</topology>
    </subcellularLocation>
</comment>
<feature type="transmembrane region" description="Helical" evidence="11">
    <location>
        <begin position="236"/>
        <end position="256"/>
    </location>
</feature>
<evidence type="ECO:0000256" key="1">
    <source>
        <dbReference type="ARBA" id="ARBA00004141"/>
    </source>
</evidence>
<feature type="transmembrane region" description="Helical" evidence="11">
    <location>
        <begin position="286"/>
        <end position="310"/>
    </location>
</feature>
<dbReference type="GO" id="GO:0010106">
    <property type="term" value="P:cellular response to iron ion starvation"/>
    <property type="evidence" value="ECO:0007669"/>
    <property type="project" value="UniProtKB-ARBA"/>
</dbReference>
<keyword evidence="3" id="KW-0813">Transport</keyword>
<feature type="transmembrane region" description="Helical" evidence="11">
    <location>
        <begin position="147"/>
        <end position="164"/>
    </location>
</feature>
<evidence type="ECO:0000256" key="8">
    <source>
        <dbReference type="ARBA" id="ARBA00023065"/>
    </source>
</evidence>
<dbReference type="PANTHER" id="PTHR23501:SF50">
    <property type="entry name" value="MFS SIDEROCHROME IRON TRANSPORTER MIRB (AFU_ORTHOLOGUE AFUA_3G03640)-RELATED"/>
    <property type="match status" value="1"/>
</dbReference>
<feature type="transmembrane region" description="Helical" evidence="11">
    <location>
        <begin position="485"/>
        <end position="512"/>
    </location>
</feature>
<keyword evidence="5 11" id="KW-0812">Transmembrane</keyword>
<dbReference type="Pfam" id="PF07690">
    <property type="entry name" value="MFS_1"/>
    <property type="match status" value="1"/>
</dbReference>
<dbReference type="GO" id="GO:0022857">
    <property type="term" value="F:transmembrane transporter activity"/>
    <property type="evidence" value="ECO:0007669"/>
    <property type="project" value="InterPro"/>
</dbReference>
<dbReference type="SUPFAM" id="SSF103473">
    <property type="entry name" value="MFS general substrate transporter"/>
    <property type="match status" value="1"/>
</dbReference>
<evidence type="ECO:0000256" key="6">
    <source>
        <dbReference type="ARBA" id="ARBA00022989"/>
    </source>
</evidence>
<dbReference type="Proteomes" id="UP001280581">
    <property type="component" value="Unassembled WGS sequence"/>
</dbReference>
<evidence type="ECO:0000256" key="5">
    <source>
        <dbReference type="ARBA" id="ARBA00022692"/>
    </source>
</evidence>
<feature type="transmembrane region" description="Helical" evidence="11">
    <location>
        <begin position="77"/>
        <end position="95"/>
    </location>
</feature>
<keyword evidence="4" id="KW-0410">Iron transport</keyword>
<name>A0AAN6M076_9PLEO</name>
<gene>
    <name evidence="13" type="ORF">GRF29_44g1034357</name>
</gene>